<accession>A0ABW4PVF0</accession>
<feature type="domain" description="Signal transduction histidine kinase subgroup 3 dimerisation and phosphoacceptor" evidence="6">
    <location>
        <begin position="210"/>
        <end position="277"/>
    </location>
</feature>
<sequence>MTRTIEGKAPGVGRPWEVFRDYTIWSVALLVGSIPALAALFLRAAGEGVPGTVTTVALVGVSTVLCSVAGWQVTAAWARRPAAPGPAGSLPRVGWMRGPLHTLVLPVLPAIASLVVLALGATTVNVAVGCVIGGVSTLALRVPWTWAGGAITVAALLMVPLGLSLFAAVILAVVLTSLVGACRSSLWLAALVRELDLARVAQSRLAVAEERLRFARDLHDVTGRDLSAIAVTGELVAQLVERGDPRAAEHSREVARIARGSLAETRALVRGYREVDLAAELRGTVSLLRSAGASVTVIGGAEDVPAALAEPAAWVLREGGTNVLRHADARSVRIRLGGDGVEVDNDGLRPQPERAEQEEHMEGSGITGLRERFGERARITAGREGERFVLRAAFTGTTEARER</sequence>
<reference evidence="8" key="1">
    <citation type="journal article" date="2019" name="Int. J. Syst. Evol. Microbiol.">
        <title>The Global Catalogue of Microorganisms (GCM) 10K type strain sequencing project: providing services to taxonomists for standard genome sequencing and annotation.</title>
        <authorList>
            <consortium name="The Broad Institute Genomics Platform"/>
            <consortium name="The Broad Institute Genome Sequencing Center for Infectious Disease"/>
            <person name="Wu L."/>
            <person name="Ma J."/>
        </authorList>
    </citation>
    <scope>NUCLEOTIDE SEQUENCE [LARGE SCALE GENOMIC DNA]</scope>
    <source>
        <strain evidence="8">JCM 11650</strain>
    </source>
</reference>
<dbReference type="RefSeq" id="WP_343903641.1">
    <property type="nucleotide sequence ID" value="NZ_BAAAIS010000002.1"/>
</dbReference>
<organism evidence="7 8">
    <name type="scientific">Brachybacterium rhamnosum</name>
    <dbReference type="NCBI Taxonomy" id="173361"/>
    <lineage>
        <taxon>Bacteria</taxon>
        <taxon>Bacillati</taxon>
        <taxon>Actinomycetota</taxon>
        <taxon>Actinomycetes</taxon>
        <taxon>Micrococcales</taxon>
        <taxon>Dermabacteraceae</taxon>
        <taxon>Brachybacterium</taxon>
    </lineage>
</organism>
<dbReference type="PANTHER" id="PTHR24421:SF63">
    <property type="entry name" value="SENSOR HISTIDINE KINASE DESK"/>
    <property type="match status" value="1"/>
</dbReference>
<name>A0ABW4PVF0_9MICO</name>
<dbReference type="InterPro" id="IPR011712">
    <property type="entry name" value="Sig_transdc_His_kin_sub3_dim/P"/>
</dbReference>
<keyword evidence="5" id="KW-0472">Membrane</keyword>
<dbReference type="Gene3D" id="1.20.5.1930">
    <property type="match status" value="1"/>
</dbReference>
<feature type="compositionally biased region" description="Basic and acidic residues" evidence="4">
    <location>
        <begin position="351"/>
        <end position="362"/>
    </location>
</feature>
<feature type="transmembrane region" description="Helical" evidence="5">
    <location>
        <begin position="126"/>
        <end position="144"/>
    </location>
</feature>
<evidence type="ECO:0000256" key="4">
    <source>
        <dbReference type="SAM" id="MobiDB-lite"/>
    </source>
</evidence>
<dbReference type="PANTHER" id="PTHR24421">
    <property type="entry name" value="NITRATE/NITRITE SENSOR PROTEIN NARX-RELATED"/>
    <property type="match status" value="1"/>
</dbReference>
<keyword evidence="8" id="KW-1185">Reference proteome</keyword>
<feature type="transmembrane region" description="Helical" evidence="5">
    <location>
        <begin position="98"/>
        <end position="119"/>
    </location>
</feature>
<keyword evidence="5" id="KW-1133">Transmembrane helix</keyword>
<keyword evidence="3" id="KW-0902">Two-component regulatory system</keyword>
<evidence type="ECO:0000313" key="8">
    <source>
        <dbReference type="Proteomes" id="UP001597280"/>
    </source>
</evidence>
<evidence type="ECO:0000256" key="3">
    <source>
        <dbReference type="ARBA" id="ARBA00023012"/>
    </source>
</evidence>
<proteinExistence type="predicted"/>
<feature type="transmembrane region" description="Helical" evidence="5">
    <location>
        <begin position="150"/>
        <end position="175"/>
    </location>
</feature>
<dbReference type="InterPro" id="IPR050482">
    <property type="entry name" value="Sensor_HK_TwoCompSys"/>
</dbReference>
<gene>
    <name evidence="7" type="ORF">ACFSDA_04135</name>
</gene>
<dbReference type="GO" id="GO:0016301">
    <property type="term" value="F:kinase activity"/>
    <property type="evidence" value="ECO:0007669"/>
    <property type="project" value="UniProtKB-KW"/>
</dbReference>
<keyword evidence="1" id="KW-0808">Transferase</keyword>
<keyword evidence="5" id="KW-0812">Transmembrane</keyword>
<dbReference type="Pfam" id="PF07730">
    <property type="entry name" value="HisKA_3"/>
    <property type="match status" value="1"/>
</dbReference>
<evidence type="ECO:0000256" key="5">
    <source>
        <dbReference type="SAM" id="Phobius"/>
    </source>
</evidence>
<dbReference type="EMBL" id="JBHUFL010000002">
    <property type="protein sequence ID" value="MFD1834259.1"/>
    <property type="molecule type" value="Genomic_DNA"/>
</dbReference>
<feature type="region of interest" description="Disordered" evidence="4">
    <location>
        <begin position="342"/>
        <end position="364"/>
    </location>
</feature>
<comment type="caution">
    <text evidence="7">The sequence shown here is derived from an EMBL/GenBank/DDBJ whole genome shotgun (WGS) entry which is preliminary data.</text>
</comment>
<evidence type="ECO:0000313" key="7">
    <source>
        <dbReference type="EMBL" id="MFD1834259.1"/>
    </source>
</evidence>
<evidence type="ECO:0000259" key="6">
    <source>
        <dbReference type="Pfam" id="PF07730"/>
    </source>
</evidence>
<dbReference type="InterPro" id="IPR036890">
    <property type="entry name" value="HATPase_C_sf"/>
</dbReference>
<feature type="transmembrane region" description="Helical" evidence="5">
    <location>
        <begin position="54"/>
        <end position="78"/>
    </location>
</feature>
<dbReference type="Gene3D" id="3.30.565.10">
    <property type="entry name" value="Histidine kinase-like ATPase, C-terminal domain"/>
    <property type="match status" value="1"/>
</dbReference>
<feature type="transmembrane region" description="Helical" evidence="5">
    <location>
        <begin position="22"/>
        <end position="42"/>
    </location>
</feature>
<evidence type="ECO:0000256" key="1">
    <source>
        <dbReference type="ARBA" id="ARBA00022679"/>
    </source>
</evidence>
<evidence type="ECO:0000256" key="2">
    <source>
        <dbReference type="ARBA" id="ARBA00022777"/>
    </source>
</evidence>
<keyword evidence="2 7" id="KW-0418">Kinase</keyword>
<dbReference type="Proteomes" id="UP001597280">
    <property type="component" value="Unassembled WGS sequence"/>
</dbReference>
<protein>
    <submittedName>
        <fullName evidence="7">Sensor histidine kinase</fullName>
    </submittedName>
</protein>